<dbReference type="PRINTS" id="PR01437">
    <property type="entry name" value="NUOXDRDTASE4"/>
</dbReference>
<dbReference type="GO" id="GO:0008137">
    <property type="term" value="F:NADH dehydrogenase (ubiquinone) activity"/>
    <property type="evidence" value="ECO:0007669"/>
    <property type="project" value="InterPro"/>
</dbReference>
<feature type="transmembrane region" description="Helical" evidence="8">
    <location>
        <begin position="433"/>
        <end position="449"/>
    </location>
</feature>
<evidence type="ECO:0000259" key="9">
    <source>
        <dbReference type="Pfam" id="PF00361"/>
    </source>
</evidence>
<feature type="transmembrane region" description="Helical" evidence="8">
    <location>
        <begin position="232"/>
        <end position="251"/>
    </location>
</feature>
<dbReference type="AlphaFoldDB" id="A0A1A3KGT3"/>
<accession>A0A1A3KGT3</accession>
<keyword evidence="3" id="KW-1003">Cell membrane</keyword>
<dbReference type="PANTHER" id="PTHR42703">
    <property type="entry name" value="NADH DEHYDROGENASE"/>
    <property type="match status" value="1"/>
</dbReference>
<evidence type="ECO:0000256" key="1">
    <source>
        <dbReference type="ARBA" id="ARBA00004651"/>
    </source>
</evidence>
<dbReference type="InterPro" id="IPR003918">
    <property type="entry name" value="NADH_UbQ_OxRdtase"/>
</dbReference>
<comment type="subcellular location">
    <subcellularLocation>
        <location evidence="1">Cell membrane</location>
        <topology evidence="1">Multi-pass membrane protein</topology>
    </subcellularLocation>
    <subcellularLocation>
        <location evidence="7">Membrane</location>
        <topology evidence="7">Multi-pass membrane protein</topology>
    </subcellularLocation>
</comment>
<reference evidence="10 11" key="1">
    <citation type="submission" date="2016-06" db="EMBL/GenBank/DDBJ databases">
        <authorList>
            <person name="Kjaerup R.B."/>
            <person name="Dalgaard T.S."/>
            <person name="Juul-Madsen H.R."/>
        </authorList>
    </citation>
    <scope>NUCLEOTIDE SEQUENCE [LARGE SCALE GENOMIC DNA]</scope>
    <source>
        <strain evidence="10 11">1276495.2</strain>
    </source>
</reference>
<dbReference type="InterPro" id="IPR001750">
    <property type="entry name" value="ND/Mrp_TM"/>
</dbReference>
<protein>
    <submittedName>
        <fullName evidence="10">Oxidoreductase</fullName>
    </submittedName>
</protein>
<dbReference type="PANTHER" id="PTHR42703:SF1">
    <property type="entry name" value="NA(+)_H(+) ANTIPORTER SUBUNIT D1"/>
    <property type="match status" value="1"/>
</dbReference>
<dbReference type="Pfam" id="PF00361">
    <property type="entry name" value="Proton_antipo_M"/>
    <property type="match status" value="1"/>
</dbReference>
<dbReference type="GO" id="GO:0042773">
    <property type="term" value="P:ATP synthesis coupled electron transport"/>
    <property type="evidence" value="ECO:0007669"/>
    <property type="project" value="InterPro"/>
</dbReference>
<feature type="transmembrane region" description="Helical" evidence="8">
    <location>
        <begin position="376"/>
        <end position="399"/>
    </location>
</feature>
<feature type="transmembrane region" description="Helical" evidence="8">
    <location>
        <begin position="68"/>
        <end position="91"/>
    </location>
</feature>
<feature type="transmembrane region" description="Helical" evidence="8">
    <location>
        <begin position="29"/>
        <end position="47"/>
    </location>
</feature>
<feature type="transmembrane region" description="Helical" evidence="8">
    <location>
        <begin position="302"/>
        <end position="326"/>
    </location>
</feature>
<evidence type="ECO:0000256" key="8">
    <source>
        <dbReference type="SAM" id="Phobius"/>
    </source>
</evidence>
<dbReference type="Proteomes" id="UP000093925">
    <property type="component" value="Unassembled WGS sequence"/>
</dbReference>
<feature type="domain" description="NADH:quinone oxidoreductase/Mrp antiporter transmembrane" evidence="9">
    <location>
        <begin position="122"/>
        <end position="394"/>
    </location>
</feature>
<evidence type="ECO:0000256" key="7">
    <source>
        <dbReference type="RuleBase" id="RU000320"/>
    </source>
</evidence>
<proteinExistence type="inferred from homology"/>
<dbReference type="InterPro" id="IPR050586">
    <property type="entry name" value="CPA3_Na-H_Antiporter_D"/>
</dbReference>
<evidence type="ECO:0000256" key="4">
    <source>
        <dbReference type="ARBA" id="ARBA00022692"/>
    </source>
</evidence>
<comment type="similarity">
    <text evidence="2">Belongs to the CPA3 antiporters (TC 2.A.63) subunit D family.</text>
</comment>
<feature type="transmembrane region" description="Helical" evidence="8">
    <location>
        <begin position="103"/>
        <end position="120"/>
    </location>
</feature>
<name>A0A1A3KGT3_MYCAS</name>
<dbReference type="GO" id="GO:0005886">
    <property type="term" value="C:plasma membrane"/>
    <property type="evidence" value="ECO:0007669"/>
    <property type="project" value="UniProtKB-SubCell"/>
</dbReference>
<sequence length="468" mass="48156">MALSLALLVPWAAGAVLIALDGRRRGVAWLGVAALTATLAVVLTLIFQVVRHGPQQVVTGGWPAGIGIVLRADALGGVFALVSLVVLIAALANEAVRGAHTRTFPGLVVLLAAGLNGLFLTGDVFNFYVFFEIAMTASYALTTYGQRPRQLRAALIFASVNLLGSFVFLLSVAGTYRITGALAMADVAERINAVGANAAMLVAVGFFVAFSVKLGLFPFHFWLPTVYAGTRPAVAAILSGAVANIGSYGLLRFGAGLFSDELRFAATALVLLGVASILYGGVLAVSRGDDAETLAYSAIGQVGYVLVALSVGGPIGLSAAVVYSVVNALNKGLLFLAAGLRGPLVAAAFVIGAFSVAGVPPAAGFIAKLELFRAAIAVHNPALLVVLVVGSVLSLIYMFQIYQRKFWVSDVRASGDRADGDGVAAVSPLPPRLFVGALAVLVLSIGVWAEPLLVLSQDAANVLTGRLG</sequence>
<evidence type="ECO:0000256" key="2">
    <source>
        <dbReference type="ARBA" id="ARBA00005346"/>
    </source>
</evidence>
<evidence type="ECO:0000313" key="11">
    <source>
        <dbReference type="Proteomes" id="UP000093925"/>
    </source>
</evidence>
<feature type="transmembrane region" description="Helical" evidence="8">
    <location>
        <begin position="263"/>
        <end position="282"/>
    </location>
</feature>
<feature type="transmembrane region" description="Helical" evidence="8">
    <location>
        <begin position="194"/>
        <end position="212"/>
    </location>
</feature>
<organism evidence="10 11">
    <name type="scientific">Mycobacterium asiaticum</name>
    <dbReference type="NCBI Taxonomy" id="1790"/>
    <lineage>
        <taxon>Bacteria</taxon>
        <taxon>Bacillati</taxon>
        <taxon>Actinomycetota</taxon>
        <taxon>Actinomycetes</taxon>
        <taxon>Mycobacteriales</taxon>
        <taxon>Mycobacteriaceae</taxon>
        <taxon>Mycobacterium</taxon>
    </lineage>
</organism>
<feature type="transmembrane region" description="Helical" evidence="8">
    <location>
        <begin position="151"/>
        <end position="173"/>
    </location>
</feature>
<evidence type="ECO:0000256" key="3">
    <source>
        <dbReference type="ARBA" id="ARBA00022475"/>
    </source>
</evidence>
<evidence type="ECO:0000313" key="10">
    <source>
        <dbReference type="EMBL" id="OBJ84332.1"/>
    </source>
</evidence>
<dbReference type="EMBL" id="LZLM01000086">
    <property type="protein sequence ID" value="OBJ84332.1"/>
    <property type="molecule type" value="Genomic_DNA"/>
</dbReference>
<keyword evidence="4 7" id="KW-0812">Transmembrane</keyword>
<keyword evidence="6 8" id="KW-0472">Membrane</keyword>
<evidence type="ECO:0000256" key="5">
    <source>
        <dbReference type="ARBA" id="ARBA00022989"/>
    </source>
</evidence>
<gene>
    <name evidence="10" type="ORF">A5640_16535</name>
</gene>
<feature type="transmembrane region" description="Helical" evidence="8">
    <location>
        <begin position="333"/>
        <end position="356"/>
    </location>
</feature>
<keyword evidence="5 8" id="KW-1133">Transmembrane helix</keyword>
<evidence type="ECO:0000256" key="6">
    <source>
        <dbReference type="ARBA" id="ARBA00023136"/>
    </source>
</evidence>
<comment type="caution">
    <text evidence="10">The sequence shown here is derived from an EMBL/GenBank/DDBJ whole genome shotgun (WGS) entry which is preliminary data.</text>
</comment>
<dbReference type="RefSeq" id="WP_065140712.1">
    <property type="nucleotide sequence ID" value="NZ_LZLM01000086.1"/>
</dbReference>